<organism evidence="1 2">
    <name type="scientific">Maritimibacter alkaliphilus HTCC2654</name>
    <dbReference type="NCBI Taxonomy" id="314271"/>
    <lineage>
        <taxon>Bacteria</taxon>
        <taxon>Pseudomonadati</taxon>
        <taxon>Pseudomonadota</taxon>
        <taxon>Alphaproteobacteria</taxon>
        <taxon>Rhodobacterales</taxon>
        <taxon>Roseobacteraceae</taxon>
        <taxon>Maritimibacter</taxon>
    </lineage>
</organism>
<dbReference type="AlphaFoldDB" id="A3VCN5"/>
<dbReference type="eggNOG" id="ENOG5032ZUG">
    <property type="taxonomic scope" value="Bacteria"/>
</dbReference>
<name>A3VCN5_9RHOB</name>
<keyword evidence="2" id="KW-1185">Reference proteome</keyword>
<dbReference type="EMBL" id="AAMT01000003">
    <property type="protein sequence ID" value="EAQ13903.1"/>
    <property type="molecule type" value="Genomic_DNA"/>
</dbReference>
<accession>A3VCN5</accession>
<proteinExistence type="predicted"/>
<protein>
    <submittedName>
        <fullName evidence="1">Uncharacterized protein</fullName>
    </submittedName>
</protein>
<dbReference type="HOGENOM" id="CLU_139174_0_0_5"/>
<dbReference type="STRING" id="314271.RB2654_12559"/>
<evidence type="ECO:0000313" key="1">
    <source>
        <dbReference type="EMBL" id="EAQ13903.1"/>
    </source>
</evidence>
<dbReference type="Proteomes" id="UP000002931">
    <property type="component" value="Unassembled WGS sequence"/>
</dbReference>
<evidence type="ECO:0000313" key="2">
    <source>
        <dbReference type="Proteomes" id="UP000002931"/>
    </source>
</evidence>
<sequence>MVLPGPAAALSCMRYDPVTAFHEADESAKRYMVVRGALSFDAEGLPESYDEDAPEEWLTNGRVVGKSLAADGFLNDFAEDIVVVVSCLGPWCGMPQASDDALMFLRVEADGAAIYLDVDPCMPHHFAEASEADFEVMEACMAGDCPPVAE</sequence>
<gene>
    <name evidence="1" type="ORF">RB2654_12559</name>
</gene>
<comment type="caution">
    <text evidence="1">The sequence shown here is derived from an EMBL/GenBank/DDBJ whole genome shotgun (WGS) entry which is preliminary data.</text>
</comment>
<reference evidence="1 2" key="1">
    <citation type="journal article" date="2010" name="J. Bacteriol.">
        <title>Genome sequences of Pelagibaca bermudensis HTCC2601T and Maritimibacter alkaliphilus HTCC2654T, the type strains of two marine Roseobacter genera.</title>
        <authorList>
            <person name="Thrash J.C."/>
            <person name="Cho J.C."/>
            <person name="Ferriera S."/>
            <person name="Johnson J."/>
            <person name="Vergin K.L."/>
            <person name="Giovannoni S.J."/>
        </authorList>
    </citation>
    <scope>NUCLEOTIDE SEQUENCE [LARGE SCALE GENOMIC DNA]</scope>
    <source>
        <strain evidence="1 2">HTCC2654</strain>
    </source>
</reference>